<keyword evidence="6 7" id="KW-0539">Nucleus</keyword>
<dbReference type="AlphaFoldDB" id="A0A9W8Q9I5"/>
<evidence type="ECO:0000256" key="1">
    <source>
        <dbReference type="ARBA" id="ARBA00022448"/>
    </source>
</evidence>
<comment type="function">
    <text evidence="7">Functions as a component of the nuclear pore complex (NPC).</text>
</comment>
<dbReference type="InterPro" id="IPR007252">
    <property type="entry name" value="Nup84/Nup107"/>
</dbReference>
<evidence type="ECO:0000256" key="8">
    <source>
        <dbReference type="SAM" id="MobiDB-lite"/>
    </source>
</evidence>
<dbReference type="GO" id="GO:0006406">
    <property type="term" value="P:mRNA export from nucleus"/>
    <property type="evidence" value="ECO:0007669"/>
    <property type="project" value="TreeGrafter"/>
</dbReference>
<dbReference type="Gene3D" id="1.20.190.50">
    <property type="match status" value="1"/>
</dbReference>
<comment type="similarity">
    <text evidence="7">Belongs to the nucleoporin Nup84/Nup107 family.</text>
</comment>
<evidence type="ECO:0000256" key="5">
    <source>
        <dbReference type="ARBA" id="ARBA00023132"/>
    </source>
</evidence>
<feature type="region of interest" description="Disordered" evidence="8">
    <location>
        <begin position="64"/>
        <end position="94"/>
    </location>
</feature>
<evidence type="ECO:0000256" key="4">
    <source>
        <dbReference type="ARBA" id="ARBA00023010"/>
    </source>
</evidence>
<dbReference type="GO" id="GO:0031080">
    <property type="term" value="C:nuclear pore outer ring"/>
    <property type="evidence" value="ECO:0007669"/>
    <property type="project" value="TreeGrafter"/>
</dbReference>
<reference evidence="9" key="1">
    <citation type="journal article" date="2023" name="Access Microbiol">
        <title>De-novo genome assembly for Akanthomyces muscarius, a biocontrol agent of insect agricultural pests.</title>
        <authorList>
            <person name="Erdos Z."/>
            <person name="Studholme D.J."/>
            <person name="Raymond B."/>
            <person name="Sharma M."/>
        </authorList>
    </citation>
    <scope>NUCLEOTIDE SEQUENCE</scope>
    <source>
        <strain evidence="9">Ve6</strain>
    </source>
</reference>
<sequence>MANWDRKMTRYTGPVEAGPEVEEFANALDDCLSSYITPAEKKERLLQLPSRYYENAYQRLTNSRTKRVGANHDDMDVDADETSEAGSALSAEETKRLEGELETWDLIRRLLPLRHAASRANPFDEGQHINDSGDLLLDFLRRNPVAKERHAVLQWLQASAASGPDLDTMVEDLQRNADRGDVIAHGWLHTRSKIKLRKSMTGWPHLLERQTPSIAESHTNSDGAPLVTNLDPDAVTRQDRKLEPQDEYFERAIWLGCFEHLRRGNSLEEISDWCQERTEMWRAISMSAILFSDENQDKVDAAPESLALWRRMCYALARNRGSDQHERAVYGILSGDVNSVEAVAKSWDDYLYAHYNALLRTQLDSFILGKCPPDVASNLTQSFSVFDAVQFYGNDAVEKRLMRSLELKPAIKDEAQQPLKALQASYIANDTAHHLFEQGLLIELSNPTRSFAAVMVGEDLAEYKYFSLEQHDGLRIVTHVYILQLLMEQQDAEDNIQTEKHPPNWRFTQECIVGAYAEYLRRASLQELIPLYCSIVEAPRCYKILSQNLIHEDDHNQRLIQLKLVKKAGIDVLQFVEEQANLMYYELTFDAELAHQPPPEIRFRIVEAGRPSSRQGRAIKADFFGEEEDAIESKDERLIRSIEWLALVHEKWPKVFSMGTKAYKYFLTHMHLNAARQLMRRVPFSDMLRRIMEQDESEAPQIEDVRFWEDQLERSNILDEKPEQVVSDARNFRDLEAIVAALDSLETIASLVILSAEMPATNRKFWAGVGDGIKAAKENMQPLLKGWLVASIADGDEELSKIRREYLPETILAYVSALHFAGTGLSRDNLLESMELATVVAERSSDLTSLFSTTKRMTELVEALAACSKALAVATGEKRTTGAGSKKLREMGWSRDIWSVKS</sequence>
<comment type="caution">
    <text evidence="9">The sequence shown here is derived from an EMBL/GenBank/DDBJ whole genome shotgun (WGS) entry which is preliminary data.</text>
</comment>
<dbReference type="GO" id="GO:0017056">
    <property type="term" value="F:structural constituent of nuclear pore"/>
    <property type="evidence" value="ECO:0007669"/>
    <property type="project" value="UniProtKB-UniRule"/>
</dbReference>
<gene>
    <name evidence="9" type="ORF">LMH87_011611</name>
</gene>
<dbReference type="GeneID" id="80898770"/>
<keyword evidence="4 7" id="KW-0811">Translocation</keyword>
<keyword evidence="1 7" id="KW-0813">Transport</keyword>
<protein>
    <recommendedName>
        <fullName evidence="7">Nuclear pore complex protein</fullName>
    </recommendedName>
</protein>
<organism evidence="9 10">
    <name type="scientific">Akanthomyces muscarius</name>
    <name type="common">Entomopathogenic fungus</name>
    <name type="synonym">Lecanicillium muscarium</name>
    <dbReference type="NCBI Taxonomy" id="2231603"/>
    <lineage>
        <taxon>Eukaryota</taxon>
        <taxon>Fungi</taxon>
        <taxon>Dikarya</taxon>
        <taxon>Ascomycota</taxon>
        <taxon>Pezizomycotina</taxon>
        <taxon>Sordariomycetes</taxon>
        <taxon>Hypocreomycetidae</taxon>
        <taxon>Hypocreales</taxon>
        <taxon>Cordycipitaceae</taxon>
        <taxon>Akanthomyces</taxon>
    </lineage>
</organism>
<keyword evidence="3" id="KW-0653">Protein transport</keyword>
<evidence type="ECO:0000313" key="9">
    <source>
        <dbReference type="EMBL" id="KAJ4150882.1"/>
    </source>
</evidence>
<evidence type="ECO:0000256" key="6">
    <source>
        <dbReference type="ARBA" id="ARBA00023242"/>
    </source>
</evidence>
<dbReference type="GO" id="GO:0000973">
    <property type="term" value="P:post-transcriptional tethering of RNA polymerase II gene DNA at nuclear periphery"/>
    <property type="evidence" value="ECO:0007669"/>
    <property type="project" value="TreeGrafter"/>
</dbReference>
<evidence type="ECO:0000313" key="10">
    <source>
        <dbReference type="Proteomes" id="UP001144673"/>
    </source>
</evidence>
<evidence type="ECO:0000256" key="2">
    <source>
        <dbReference type="ARBA" id="ARBA00022816"/>
    </source>
</evidence>
<dbReference type="PANTHER" id="PTHR13003">
    <property type="entry name" value="NUP107-RELATED"/>
    <property type="match status" value="1"/>
</dbReference>
<keyword evidence="7" id="KW-0472">Membrane</keyword>
<evidence type="ECO:0000256" key="7">
    <source>
        <dbReference type="RuleBase" id="RU365072"/>
    </source>
</evidence>
<name>A0A9W8Q9I5_AKAMU</name>
<evidence type="ECO:0000256" key="3">
    <source>
        <dbReference type="ARBA" id="ARBA00022927"/>
    </source>
</evidence>
<dbReference type="Pfam" id="PF04121">
    <property type="entry name" value="Nup84_Nup100"/>
    <property type="match status" value="1"/>
</dbReference>
<dbReference type="Gene3D" id="1.10.3450.20">
    <property type="match status" value="1"/>
</dbReference>
<keyword evidence="10" id="KW-1185">Reference proteome</keyword>
<dbReference type="KEGG" id="amus:LMH87_011611"/>
<comment type="subunit">
    <text evidence="7">Part of the nuclear pore complex (NPC).</text>
</comment>
<dbReference type="GO" id="GO:0031965">
    <property type="term" value="C:nuclear membrane"/>
    <property type="evidence" value="ECO:0007669"/>
    <property type="project" value="UniProtKB-SubCell"/>
</dbReference>
<keyword evidence="2" id="KW-0509">mRNA transport</keyword>
<dbReference type="EMBL" id="JAJHUN010000009">
    <property type="protein sequence ID" value="KAJ4150882.1"/>
    <property type="molecule type" value="Genomic_DNA"/>
</dbReference>
<keyword evidence="5 7" id="KW-0906">Nuclear pore complex</keyword>
<dbReference type="RefSeq" id="XP_056052596.1">
    <property type="nucleotide sequence ID" value="XM_056200781.1"/>
</dbReference>
<accession>A0A9W8Q9I5</accession>
<proteinExistence type="inferred from homology"/>
<dbReference type="PANTHER" id="PTHR13003:SF2">
    <property type="entry name" value="NUCLEAR PORE COMPLEX PROTEIN NUP107"/>
    <property type="match status" value="1"/>
</dbReference>
<dbReference type="Proteomes" id="UP001144673">
    <property type="component" value="Chromosome 4"/>
</dbReference>
<comment type="subcellular location">
    <subcellularLocation>
        <location evidence="7">Nucleus</location>
        <location evidence="7">Nuclear pore complex</location>
    </subcellularLocation>
    <subcellularLocation>
        <location evidence="7">Nucleus membrane</location>
    </subcellularLocation>
</comment>
<dbReference type="GO" id="GO:0006606">
    <property type="term" value="P:protein import into nucleus"/>
    <property type="evidence" value="ECO:0007669"/>
    <property type="project" value="TreeGrafter"/>
</dbReference>